<keyword evidence="2" id="KW-0472">Membrane</keyword>
<feature type="transmembrane region" description="Helical" evidence="2">
    <location>
        <begin position="35"/>
        <end position="61"/>
    </location>
</feature>
<gene>
    <name evidence="3" type="ORF">ACFP90_21375</name>
</gene>
<reference evidence="4" key="1">
    <citation type="journal article" date="2019" name="Int. J. Syst. Evol. Microbiol.">
        <title>The Global Catalogue of Microorganisms (GCM) 10K type strain sequencing project: providing services to taxonomists for standard genome sequencing and annotation.</title>
        <authorList>
            <consortium name="The Broad Institute Genomics Platform"/>
            <consortium name="The Broad Institute Genome Sequencing Center for Infectious Disease"/>
            <person name="Wu L."/>
            <person name="Ma J."/>
        </authorList>
    </citation>
    <scope>NUCLEOTIDE SEQUENCE [LARGE SCALE GENOMIC DNA]</scope>
    <source>
        <strain evidence="4">CCUG 63830</strain>
    </source>
</reference>
<evidence type="ECO:0000256" key="2">
    <source>
        <dbReference type="SAM" id="Phobius"/>
    </source>
</evidence>
<evidence type="ECO:0000256" key="1">
    <source>
        <dbReference type="SAM" id="MobiDB-lite"/>
    </source>
</evidence>
<feature type="region of interest" description="Disordered" evidence="1">
    <location>
        <begin position="1"/>
        <end position="21"/>
    </location>
</feature>
<keyword evidence="2" id="KW-1133">Transmembrane helix</keyword>
<dbReference type="Proteomes" id="UP001596317">
    <property type="component" value="Unassembled WGS sequence"/>
</dbReference>
<dbReference type="EMBL" id="JBHSWB010000002">
    <property type="protein sequence ID" value="MFC6662611.1"/>
    <property type="molecule type" value="Genomic_DNA"/>
</dbReference>
<comment type="caution">
    <text evidence="3">The sequence shown here is derived from an EMBL/GenBank/DDBJ whole genome shotgun (WGS) entry which is preliminary data.</text>
</comment>
<accession>A0ABW1ZNY5</accession>
<keyword evidence="2" id="KW-0812">Transmembrane</keyword>
<feature type="transmembrane region" description="Helical" evidence="2">
    <location>
        <begin position="73"/>
        <end position="94"/>
    </location>
</feature>
<evidence type="ECO:0000313" key="4">
    <source>
        <dbReference type="Proteomes" id="UP001596317"/>
    </source>
</evidence>
<organism evidence="3 4">
    <name type="scientific">Deinococcus multiflagellatus</name>
    <dbReference type="NCBI Taxonomy" id="1656887"/>
    <lineage>
        <taxon>Bacteria</taxon>
        <taxon>Thermotogati</taxon>
        <taxon>Deinococcota</taxon>
        <taxon>Deinococci</taxon>
        <taxon>Deinococcales</taxon>
        <taxon>Deinococcaceae</taxon>
        <taxon>Deinococcus</taxon>
    </lineage>
</organism>
<name>A0ABW1ZNY5_9DEIO</name>
<evidence type="ECO:0000313" key="3">
    <source>
        <dbReference type="EMBL" id="MFC6662611.1"/>
    </source>
</evidence>
<proteinExistence type="predicted"/>
<sequence>MIAPAGRSPRIREPGRRELTAQQHQRETQLYRLEYLLQVAWVLMRLILVVAPVVFLAAWCFEVYQAFKVGGPHITLAAIGFGILVLLGAVTTSVERMRSARAARRLLTQHQRRW</sequence>
<dbReference type="RefSeq" id="WP_380058595.1">
    <property type="nucleotide sequence ID" value="NZ_JBHSWB010000002.1"/>
</dbReference>
<keyword evidence="4" id="KW-1185">Reference proteome</keyword>
<feature type="compositionally biased region" description="Basic and acidic residues" evidence="1">
    <location>
        <begin position="10"/>
        <end position="21"/>
    </location>
</feature>
<protein>
    <submittedName>
        <fullName evidence="3">Uncharacterized protein</fullName>
    </submittedName>
</protein>